<feature type="compositionally biased region" description="Basic and acidic residues" evidence="1">
    <location>
        <begin position="65"/>
        <end position="77"/>
    </location>
</feature>
<organism evidence="2 3">
    <name type="scientific">Canavalia gladiata</name>
    <name type="common">Sword bean</name>
    <name type="synonym">Dolichos gladiatus</name>
    <dbReference type="NCBI Taxonomy" id="3824"/>
    <lineage>
        <taxon>Eukaryota</taxon>
        <taxon>Viridiplantae</taxon>
        <taxon>Streptophyta</taxon>
        <taxon>Embryophyta</taxon>
        <taxon>Tracheophyta</taxon>
        <taxon>Spermatophyta</taxon>
        <taxon>Magnoliopsida</taxon>
        <taxon>eudicotyledons</taxon>
        <taxon>Gunneridae</taxon>
        <taxon>Pentapetalae</taxon>
        <taxon>rosids</taxon>
        <taxon>fabids</taxon>
        <taxon>Fabales</taxon>
        <taxon>Fabaceae</taxon>
        <taxon>Papilionoideae</taxon>
        <taxon>50 kb inversion clade</taxon>
        <taxon>NPAAA clade</taxon>
        <taxon>indigoferoid/millettioid clade</taxon>
        <taxon>Phaseoleae</taxon>
        <taxon>Canavalia</taxon>
    </lineage>
</organism>
<accession>A0AAN9KTN3</accession>
<gene>
    <name evidence="2" type="ORF">VNO77_26884</name>
</gene>
<feature type="region of interest" description="Disordered" evidence="1">
    <location>
        <begin position="54"/>
        <end position="77"/>
    </location>
</feature>
<dbReference type="Proteomes" id="UP001367508">
    <property type="component" value="Unassembled WGS sequence"/>
</dbReference>
<evidence type="ECO:0000313" key="3">
    <source>
        <dbReference type="Proteomes" id="UP001367508"/>
    </source>
</evidence>
<comment type="caution">
    <text evidence="2">The sequence shown here is derived from an EMBL/GenBank/DDBJ whole genome shotgun (WGS) entry which is preliminary data.</text>
</comment>
<sequence length="95" mass="11038">MALYAVGKSCRRYRQVGSSSQSYVPLLDLALMDESFFLLFVELESFWKILAKRKEKPGPDGKGFPSRDSERESERERGVLKIKKMRKTLSEMMEL</sequence>
<evidence type="ECO:0000313" key="2">
    <source>
        <dbReference type="EMBL" id="KAK7323412.1"/>
    </source>
</evidence>
<protein>
    <submittedName>
        <fullName evidence="2">Uncharacterized protein</fullName>
    </submittedName>
</protein>
<evidence type="ECO:0000256" key="1">
    <source>
        <dbReference type="SAM" id="MobiDB-lite"/>
    </source>
</evidence>
<name>A0AAN9KTN3_CANGL</name>
<keyword evidence="3" id="KW-1185">Reference proteome</keyword>
<reference evidence="2 3" key="1">
    <citation type="submission" date="2024-01" db="EMBL/GenBank/DDBJ databases">
        <title>The genomes of 5 underutilized Papilionoideae crops provide insights into root nodulation and disease resistanc.</title>
        <authorList>
            <person name="Jiang F."/>
        </authorList>
    </citation>
    <scope>NUCLEOTIDE SEQUENCE [LARGE SCALE GENOMIC DNA]</scope>
    <source>
        <strain evidence="2">LVBAO_FW01</strain>
        <tissue evidence="2">Leaves</tissue>
    </source>
</reference>
<dbReference type="EMBL" id="JAYMYQ010000006">
    <property type="protein sequence ID" value="KAK7323412.1"/>
    <property type="molecule type" value="Genomic_DNA"/>
</dbReference>
<dbReference type="AlphaFoldDB" id="A0AAN9KTN3"/>
<proteinExistence type="predicted"/>